<gene>
    <name evidence="5" type="ORF">IAD32_07890</name>
</gene>
<dbReference type="CDD" id="cd02440">
    <property type="entry name" value="AdoMet_MTases"/>
    <property type="match status" value="1"/>
</dbReference>
<reference evidence="5" key="1">
    <citation type="submission" date="2020-10" db="EMBL/GenBank/DDBJ databases">
        <authorList>
            <person name="Gilroy R."/>
        </authorList>
    </citation>
    <scope>NUCLEOTIDE SEQUENCE</scope>
    <source>
        <strain evidence="5">ChiSjej1B19-3389</strain>
    </source>
</reference>
<dbReference type="InterPro" id="IPR029063">
    <property type="entry name" value="SAM-dependent_MTases_sf"/>
</dbReference>
<dbReference type="AlphaFoldDB" id="A0A9D0ZIB3"/>
<name>A0A9D0ZIB3_9FIRM</name>
<evidence type="ECO:0000313" key="6">
    <source>
        <dbReference type="Proteomes" id="UP000886787"/>
    </source>
</evidence>
<dbReference type="GO" id="GO:0032259">
    <property type="term" value="P:methylation"/>
    <property type="evidence" value="ECO:0007669"/>
    <property type="project" value="UniProtKB-KW"/>
</dbReference>
<evidence type="ECO:0000256" key="2">
    <source>
        <dbReference type="ARBA" id="ARBA00022603"/>
    </source>
</evidence>
<protein>
    <submittedName>
        <fullName evidence="5">Methyltransferase domain-containing protein</fullName>
    </submittedName>
</protein>
<dbReference type="Proteomes" id="UP000886787">
    <property type="component" value="Unassembled WGS sequence"/>
</dbReference>
<proteinExistence type="inferred from homology"/>
<evidence type="ECO:0000256" key="1">
    <source>
        <dbReference type="ARBA" id="ARBA00008361"/>
    </source>
</evidence>
<keyword evidence="2 5" id="KW-0489">Methyltransferase</keyword>
<reference evidence="5" key="2">
    <citation type="journal article" date="2021" name="PeerJ">
        <title>Extensive microbial diversity within the chicken gut microbiome revealed by metagenomics and culture.</title>
        <authorList>
            <person name="Gilroy R."/>
            <person name="Ravi A."/>
            <person name="Getino M."/>
            <person name="Pursley I."/>
            <person name="Horton D.L."/>
            <person name="Alikhan N.F."/>
            <person name="Baker D."/>
            <person name="Gharbi K."/>
            <person name="Hall N."/>
            <person name="Watson M."/>
            <person name="Adriaenssens E.M."/>
            <person name="Foster-Nyarko E."/>
            <person name="Jarju S."/>
            <person name="Secka A."/>
            <person name="Antonio M."/>
            <person name="Oren A."/>
            <person name="Chaudhuri R.R."/>
            <person name="La Ragione R."/>
            <person name="Hildebrand F."/>
            <person name="Pallen M.J."/>
        </authorList>
    </citation>
    <scope>NUCLEOTIDE SEQUENCE</scope>
    <source>
        <strain evidence="5">ChiSjej1B19-3389</strain>
    </source>
</reference>
<keyword evidence="3" id="KW-0808">Transferase</keyword>
<organism evidence="5 6">
    <name type="scientific">Candidatus Scatavimonas merdigallinarum</name>
    <dbReference type="NCBI Taxonomy" id="2840914"/>
    <lineage>
        <taxon>Bacteria</taxon>
        <taxon>Bacillati</taxon>
        <taxon>Bacillota</taxon>
        <taxon>Clostridia</taxon>
        <taxon>Eubacteriales</taxon>
        <taxon>Oscillospiraceae</taxon>
        <taxon>Oscillospiraceae incertae sedis</taxon>
        <taxon>Candidatus Scatavimonas</taxon>
    </lineage>
</organism>
<dbReference type="SUPFAM" id="SSF53335">
    <property type="entry name" value="S-adenosyl-L-methionine-dependent methyltransferases"/>
    <property type="match status" value="1"/>
</dbReference>
<evidence type="ECO:0000259" key="4">
    <source>
        <dbReference type="Pfam" id="PF08241"/>
    </source>
</evidence>
<evidence type="ECO:0000313" key="5">
    <source>
        <dbReference type="EMBL" id="HIQ81183.1"/>
    </source>
</evidence>
<dbReference type="Pfam" id="PF08241">
    <property type="entry name" value="Methyltransf_11"/>
    <property type="match status" value="1"/>
</dbReference>
<sequence length="272" mass="30580">MQIDTIDKGKAFDFGNTAREYGKYRDIYPQSMYNKLYAFGIGRLGQKILDLGSGTAVLPRNMYAAGASFTATDPSREQLAAGKRLAERAGMDAIAFQVCAAEDTGFADRQFDAVTAAQCFWYFDVKRAVPEIARVLRPGGAFCKISMEWLPFEDAVVKEMEALVLQYNPDWTGGGFCPGVYSFPAWAKPYFTLETVHVYKEKIVFAKDAWRGRIRTCRGVGASLPEERVRAFDRAYKALLSKYPGNTVAIRHQIQIEVYRRMEEPANRTAPQ</sequence>
<dbReference type="InterPro" id="IPR051052">
    <property type="entry name" value="Diverse_substrate_MTase"/>
</dbReference>
<dbReference type="InterPro" id="IPR013216">
    <property type="entry name" value="Methyltransf_11"/>
</dbReference>
<dbReference type="GO" id="GO:0008757">
    <property type="term" value="F:S-adenosylmethionine-dependent methyltransferase activity"/>
    <property type="evidence" value="ECO:0007669"/>
    <property type="project" value="InterPro"/>
</dbReference>
<dbReference type="PANTHER" id="PTHR44942">
    <property type="entry name" value="METHYLTRANSF_11 DOMAIN-CONTAINING PROTEIN"/>
    <property type="match status" value="1"/>
</dbReference>
<feature type="domain" description="Methyltransferase type 11" evidence="4">
    <location>
        <begin position="49"/>
        <end position="142"/>
    </location>
</feature>
<evidence type="ECO:0000256" key="3">
    <source>
        <dbReference type="ARBA" id="ARBA00022679"/>
    </source>
</evidence>
<comment type="caution">
    <text evidence="5">The sequence shown here is derived from an EMBL/GenBank/DDBJ whole genome shotgun (WGS) entry which is preliminary data.</text>
</comment>
<accession>A0A9D0ZIB3</accession>
<dbReference type="EMBL" id="DVFW01000042">
    <property type="protein sequence ID" value="HIQ81183.1"/>
    <property type="molecule type" value="Genomic_DNA"/>
</dbReference>
<dbReference type="PANTHER" id="PTHR44942:SF4">
    <property type="entry name" value="METHYLTRANSFERASE TYPE 11 DOMAIN-CONTAINING PROTEIN"/>
    <property type="match status" value="1"/>
</dbReference>
<dbReference type="Gene3D" id="3.40.50.150">
    <property type="entry name" value="Vaccinia Virus protein VP39"/>
    <property type="match status" value="1"/>
</dbReference>
<comment type="similarity">
    <text evidence="1">Belongs to the methyltransferase superfamily.</text>
</comment>